<evidence type="ECO:0000256" key="7">
    <source>
        <dbReference type="RuleBase" id="RU003934"/>
    </source>
</evidence>
<dbReference type="EMBL" id="CP048020">
    <property type="protein sequence ID" value="QHX44118.1"/>
    <property type="molecule type" value="Genomic_DNA"/>
</dbReference>
<reference evidence="8 9" key="1">
    <citation type="submission" date="2020-01" db="EMBL/GenBank/DDBJ databases">
        <title>Complete genome sequence of a human oral phylogroup 1 Treponema sp. strain ATCC 700766, originally isolated from periodontitis dental plaque.</title>
        <authorList>
            <person name="Chan Y."/>
            <person name="Huo Y.-B."/>
            <person name="Yu X.-L."/>
            <person name="Zeng H."/>
            <person name="Leung W.-K."/>
            <person name="Watt R.M."/>
        </authorList>
    </citation>
    <scope>NUCLEOTIDE SEQUENCE [LARGE SCALE GENOMIC DNA]</scope>
    <source>
        <strain evidence="8 9">OMZ 804</strain>
    </source>
</reference>
<dbReference type="RefSeq" id="WP_006188372.1">
    <property type="nucleotide sequence ID" value="NZ_CP048020.1"/>
</dbReference>
<evidence type="ECO:0000256" key="1">
    <source>
        <dbReference type="ARBA" id="ARBA00006700"/>
    </source>
</evidence>
<accession>A0A6P1Y2W3</accession>
<keyword evidence="2 6" id="KW-0699">rRNA-binding</keyword>
<dbReference type="GO" id="GO:0006412">
    <property type="term" value="P:translation"/>
    <property type="evidence" value="ECO:0007669"/>
    <property type="project" value="UniProtKB-UniRule"/>
</dbReference>
<dbReference type="KEGG" id="trz:GWP43_12420"/>
<dbReference type="InterPro" id="IPR001014">
    <property type="entry name" value="Ribosomal_uL23_CS"/>
</dbReference>
<organism evidence="8 9">
    <name type="scientific">Treponema vincentii</name>
    <dbReference type="NCBI Taxonomy" id="69710"/>
    <lineage>
        <taxon>Bacteria</taxon>
        <taxon>Pseudomonadati</taxon>
        <taxon>Spirochaetota</taxon>
        <taxon>Spirochaetia</taxon>
        <taxon>Spirochaetales</taxon>
        <taxon>Treponemataceae</taxon>
        <taxon>Treponema</taxon>
    </lineage>
</organism>
<dbReference type="GO" id="GO:0019843">
    <property type="term" value="F:rRNA binding"/>
    <property type="evidence" value="ECO:0007669"/>
    <property type="project" value="UniProtKB-UniRule"/>
</dbReference>
<dbReference type="FunFam" id="3.30.70.330:FF:000001">
    <property type="entry name" value="50S ribosomal protein L23"/>
    <property type="match status" value="1"/>
</dbReference>
<dbReference type="HAMAP" id="MF_01369_B">
    <property type="entry name" value="Ribosomal_uL23_B"/>
    <property type="match status" value="1"/>
</dbReference>
<dbReference type="InterPro" id="IPR012678">
    <property type="entry name" value="Ribosomal_uL23/eL15/eS24_sf"/>
</dbReference>
<comment type="subunit">
    <text evidence="6">Part of the 50S ribosomal subunit. Contacts protein L29, and trigger factor when it is bound to the ribosome.</text>
</comment>
<name>A0A6P1Y2W3_9SPIR</name>
<dbReference type="GO" id="GO:0003735">
    <property type="term" value="F:structural constituent of ribosome"/>
    <property type="evidence" value="ECO:0007669"/>
    <property type="project" value="InterPro"/>
</dbReference>
<proteinExistence type="inferred from homology"/>
<comment type="similarity">
    <text evidence="1 6 7">Belongs to the universal ribosomal protein uL23 family.</text>
</comment>
<dbReference type="NCBIfam" id="NF004366">
    <property type="entry name" value="PRK05738.3-2"/>
    <property type="match status" value="1"/>
</dbReference>
<dbReference type="InterPro" id="IPR012677">
    <property type="entry name" value="Nucleotide-bd_a/b_plait_sf"/>
</dbReference>
<dbReference type="Gene3D" id="3.30.70.330">
    <property type="match status" value="1"/>
</dbReference>
<evidence type="ECO:0000313" key="9">
    <source>
        <dbReference type="Proteomes" id="UP000464374"/>
    </source>
</evidence>
<dbReference type="Pfam" id="PF00276">
    <property type="entry name" value="Ribosomal_L23"/>
    <property type="match status" value="1"/>
</dbReference>
<dbReference type="GeneID" id="301461803"/>
<dbReference type="PANTHER" id="PTHR11620">
    <property type="entry name" value="60S RIBOSOMAL PROTEIN L23A"/>
    <property type="match status" value="1"/>
</dbReference>
<protein>
    <recommendedName>
        <fullName evidence="6">Large ribosomal subunit protein uL23</fullName>
    </recommendedName>
</protein>
<evidence type="ECO:0000313" key="8">
    <source>
        <dbReference type="EMBL" id="QHX44118.1"/>
    </source>
</evidence>
<evidence type="ECO:0000256" key="5">
    <source>
        <dbReference type="ARBA" id="ARBA00023274"/>
    </source>
</evidence>
<comment type="function">
    <text evidence="6">One of the early assembly proteins it binds 23S rRNA. One of the proteins that surrounds the polypeptide exit tunnel on the outside of the ribosome. Forms the main docking site for trigger factor binding to the ribosome.</text>
</comment>
<dbReference type="GO" id="GO:1990904">
    <property type="term" value="C:ribonucleoprotein complex"/>
    <property type="evidence" value="ECO:0007669"/>
    <property type="project" value="UniProtKB-KW"/>
</dbReference>
<evidence type="ECO:0000256" key="4">
    <source>
        <dbReference type="ARBA" id="ARBA00022980"/>
    </source>
</evidence>
<evidence type="ECO:0000256" key="3">
    <source>
        <dbReference type="ARBA" id="ARBA00022884"/>
    </source>
</evidence>
<keyword evidence="4 6" id="KW-0689">Ribosomal protein</keyword>
<dbReference type="Proteomes" id="UP000464374">
    <property type="component" value="Chromosome"/>
</dbReference>
<keyword evidence="5 6" id="KW-0687">Ribonucleoprotein</keyword>
<sequence length="94" mass="10761">MQYTDVIIAPVLTEKSNEMREQRKYVFKVDPRSTKVQIKEAVRKLFNVKVLNCAVVNVDGKMRRVRYRAGKTASWKKAIVTLAEGESIKVFEGA</sequence>
<dbReference type="GO" id="GO:0005840">
    <property type="term" value="C:ribosome"/>
    <property type="evidence" value="ECO:0007669"/>
    <property type="project" value="UniProtKB-KW"/>
</dbReference>
<dbReference type="AlphaFoldDB" id="A0A6P1Y2W3"/>
<dbReference type="NCBIfam" id="NF004363">
    <property type="entry name" value="PRK05738.2-4"/>
    <property type="match status" value="1"/>
</dbReference>
<evidence type="ECO:0000256" key="2">
    <source>
        <dbReference type="ARBA" id="ARBA00022730"/>
    </source>
</evidence>
<keyword evidence="3 6" id="KW-0694">RNA-binding</keyword>
<dbReference type="InterPro" id="IPR013025">
    <property type="entry name" value="Ribosomal_uL23-like"/>
</dbReference>
<dbReference type="SUPFAM" id="SSF54189">
    <property type="entry name" value="Ribosomal proteins S24e, L23 and L15e"/>
    <property type="match status" value="1"/>
</dbReference>
<evidence type="ECO:0000256" key="6">
    <source>
        <dbReference type="HAMAP-Rule" id="MF_01369"/>
    </source>
</evidence>
<gene>
    <name evidence="6" type="primary">rplW</name>
    <name evidence="8" type="ORF">GWP43_12420</name>
</gene>
<dbReference type="PROSITE" id="PS00050">
    <property type="entry name" value="RIBOSOMAL_L23"/>
    <property type="match status" value="1"/>
</dbReference>